<feature type="compositionally biased region" description="Basic and acidic residues" evidence="2">
    <location>
        <begin position="2728"/>
        <end position="2737"/>
    </location>
</feature>
<dbReference type="Pfam" id="PF17216">
    <property type="entry name" value="Rrp44_CSD1"/>
    <property type="match status" value="1"/>
</dbReference>
<feature type="region of interest" description="Disordered" evidence="2">
    <location>
        <begin position="2694"/>
        <end position="2776"/>
    </location>
</feature>
<dbReference type="EMBL" id="CDMZ01002268">
    <property type="protein sequence ID" value="CEM41604.1"/>
    <property type="molecule type" value="Genomic_DNA"/>
</dbReference>
<dbReference type="GO" id="GO:0000175">
    <property type="term" value="F:3'-5'-RNA exonuclease activity"/>
    <property type="evidence" value="ECO:0007669"/>
    <property type="project" value="TreeGrafter"/>
</dbReference>
<feature type="compositionally biased region" description="Basic residues" evidence="2">
    <location>
        <begin position="2751"/>
        <end position="2760"/>
    </location>
</feature>
<feature type="domain" description="RNB" evidence="3">
    <location>
        <begin position="353"/>
        <end position="711"/>
    </location>
</feature>
<dbReference type="GO" id="GO:0000932">
    <property type="term" value="C:P-body"/>
    <property type="evidence" value="ECO:0007669"/>
    <property type="project" value="TreeGrafter"/>
</dbReference>
<feature type="compositionally biased region" description="Basic residues" evidence="2">
    <location>
        <begin position="1"/>
        <end position="10"/>
    </location>
</feature>
<dbReference type="InterPro" id="IPR033771">
    <property type="entry name" value="Rrp44_CSD1"/>
</dbReference>
<feature type="region of interest" description="Disordered" evidence="2">
    <location>
        <begin position="1619"/>
        <end position="1638"/>
    </location>
</feature>
<evidence type="ECO:0000259" key="3">
    <source>
        <dbReference type="SMART" id="SM00955"/>
    </source>
</evidence>
<dbReference type="SMART" id="SM00955">
    <property type="entry name" value="RNB"/>
    <property type="match status" value="1"/>
</dbReference>
<feature type="compositionally biased region" description="Pro residues" evidence="2">
    <location>
        <begin position="1624"/>
        <end position="1635"/>
    </location>
</feature>
<sequence length="2776" mass="302448">MHSRGQHRQSHQSQRGGGERRSDGAPFEPYITPQQARDGVNLGLYRRGVLRAADDKQAYVPVKAEGFNDILIDGKRDRNRAFHGDTVVVALYPRSEWKKKENAYSKNMEQLWKQIKEDEAVDEAEKEDSWNKAQASFKNTATNVEYHPTGRVVFVEQPKGSSRVHLATLCANRNLDNDAADVSKDSRVIVKNNKEAFVRAMPVDKKIPWILIPLENVLHFIPDLFDPDTRRETIEEIEGPSVVPSGVVPDDGGLLLGKVVGPADPSIPWGVINNMTIFPVRISSWGEKSQLPAGVLDGPSVGDAGQPDVEAHIALCNNELEMHEAELPPECQEEAERIVKKARETHEEECRKRVDLRNVRIMTIDPATARDLDDAIHVIVIEPQTPGGEVEFEIGVHIADVSHFVEKGGPIDTNAKERCTTVYMTHKAFHMLPRQLCADLCSLNPNEDKLAYSAVFRLKADGELSDSFRPRFFRSVIRTCCRWNYDEVQKVLDNEDFPEELRPQVTGGHIWEDACADLFNLECLTQRIRQKRFDHGSLALHKTKLRFQCESETNMPRGVGYESHSSSHELIEELMLLANQLVARKCRDSAVSRCAVLRRHPSPDEKQLDELDQFLNDLKIEHDFSTAKTVYASLRGIWEKYGYLTAQCVERLLMKPMRPAEYFTPAEPDKTKLHTHEHYALSFDIYTHFTSPIRRYADVMVHRTLTAVLELEAKGVFKEVQASDEDGEEAEDDFGVVNMDGNVSPAEYGLDLVEQELILECQLCNEKKLASKRAQEDCDRSFFCMYLRELPADNPCTAVAAVLVIQDKSCLVHVPQLGLEARITYELDPRKIRAGTYQEKPGEGGGAKSKAVDSRHSANKIYPKFKGIPKWPLSIKHVDRAAVEAEWEIPEEYRRGKAKTMTQKVKLFSPVPVYVLPTQEVPIKYVLTMVPPYTQLYKDLLRGDGTEGKKAVELAKIAAGKADLPQFMQEMLPTVPELTPNEPAGQPAARIDLDVAKRFIDHYTSNPPAASGAWGATQEGQGAPPVWGAAGAPGPSSSASASSAGAPNGNVGMGGGIVGENGAGGGASGSGQAGGGGGGSDAQVNAILNRILVAATDSASGMLQAELVLELTACPFTTPDGAQKVAVYLPETDEVEEADVSSLNTNIFFGGLNQYGNATESEMLLSTLTAAGYNPQGLDMAMHSPGDSFSFAPLLPLTKARGPGDPKAYGEYTGGLKGPQHQVAVAVSLKNPNYFDLGVAFRHNDPEEGGEKWGRFAYARNVNSKLKGIYHSGDIHTHHGPREVLIHTVNFDELCNLPPNTHFCVYATGYEGNIIRQYKAIILMLREGDRMDVIPAPLDHATVGDARGMVLLVGKRMGDGSKLLMKVLDVPVTGDFEVMGDDEQLAQWLDAAVQSVPQNEVRDVAMGGGVEGQGERQSGEGTGENPPPAALPKGSLLVISDSDVSEGLATEVMSLVEPSFASDALRVALSGSTLAVLKKKSEETEMGDTEVAAAEGGGDEQMAVENKQEPEVQAESWVQKCGLVPDPAVHEGGKALTPEDVGGVSFPWIPGTYLEGSLALCLAKSLPARKGETASLSEYMSSLVNTQRPALLLATPSLKESVASSQKHKLHGVAIIDTLSSPHAPAPPNPNPYEDPPGTLEERLSKLNQASAVARMGPLSCTLAHEDGRFFFLSGVQFEGLFGEKRPAFGEDVTEDVKTRLGSFLSGSTESKSDEALTQALQMSPEAPLFTPDPSRVAFSLGKWMSSEEVIRAFVEVPLAELIKSSDFFLDGVIPQVRRSLRETDMDTFVKSLQAALVQKVGPTMKAMKEKMLERVRSGESMKKDGDTTAQIQKMRSLQKRVNEIGRKLSNLTSEVGAFTQTFAVKKLQRKQKIENNVQMAKAMDVGEIAEFLDENTEMCLILMMQSLPLKAAYTLMKQKRFNWGMLGSLGLSDELVQVEGLLEKHANTPGLGRPLVDIPVEGDWCLSSFDFGCLMGLEEEGGVHPLARARGQSEKTLAIPFWRGQGLSALPIPILKEDYDRRFTGAEEANEEVVAKLRILLRQSLVDTLASRERYGETIAPSDHQVGWLLVYLLCKSLRVLIGRLSAVPATDDKTATTVRGLLWLLGTTLCSGAEPMSVAYNVFQRSSCRPKVPLRDFEWAIYATVAKSIPYMNPHRKDFRFSGRAMRRQLSRVLVRLVMKTAVCPFLEPMQKVAAGRKKEDRTRESHEQRTKYMNEVWYPKLKELKSLCKEAEALDKARKGIEEAGGETETMAASLAALQSLEQSQQERAAVLREFFSKPENINRRVLRGCTATMLAKLNGNSATYVMNKHAPKEAGVLLRYPGQTDWQVPSVGERPPPGAEDGVAVKKAKKTQEAEDEEGTAGTGGEGQVYRQLRQGEATDKGALNGGVGVVPAAAKAKAKAAARRGRGAERAAGMRRRGEEEGRRSKKRKGAPGSKLRKRPLQWPRSESTAEELTVLRSKVEALVFSSASASLEALTSLEGVPQREWLLEIAEGAGWGSSEVEVMRTVRLLLFMLDEGENWRLQNNELEEKAVNFIGKAVRSAGRAVAASSSSARPSHAVAAAAAAAETTDESMTGGENDKPETETEGGGGGGAPSFLQGALDALAELARHPQVVEGQGANVRGGAKAKAKVAAVQARARAKAKAKAAVQPKARAGRMSWYFQQGMASGGRGYGMSVRGARQWGGSEIRGGMGSGAQSAGGSSLAPPSILVVPPVNGNGNAVKTDGRSEAEKAARRKAIKVVELERKLKHGKKGKGGARGDGKKQKGGKFGT</sequence>
<dbReference type="SUPFAM" id="SSF50249">
    <property type="entry name" value="Nucleic acid-binding proteins"/>
    <property type="match status" value="2"/>
</dbReference>
<dbReference type="InterPro" id="IPR001900">
    <property type="entry name" value="RNase_II/R"/>
</dbReference>
<protein>
    <recommendedName>
        <fullName evidence="3">RNB domain-containing protein</fullName>
    </recommendedName>
</protein>
<organism evidence="4">
    <name type="scientific">Chromera velia CCMP2878</name>
    <dbReference type="NCBI Taxonomy" id="1169474"/>
    <lineage>
        <taxon>Eukaryota</taxon>
        <taxon>Sar</taxon>
        <taxon>Alveolata</taxon>
        <taxon>Colpodellida</taxon>
        <taxon>Chromeraceae</taxon>
        <taxon>Chromera</taxon>
    </lineage>
</organism>
<evidence type="ECO:0000313" key="4">
    <source>
        <dbReference type="EMBL" id="CEM41604.1"/>
    </source>
</evidence>
<feature type="compositionally biased region" description="Low complexity" evidence="2">
    <location>
        <begin position="1022"/>
        <end position="1050"/>
    </location>
</feature>
<evidence type="ECO:0000256" key="2">
    <source>
        <dbReference type="SAM" id="MobiDB-lite"/>
    </source>
</evidence>
<feature type="region of interest" description="Disordered" evidence="2">
    <location>
        <begin position="835"/>
        <end position="854"/>
    </location>
</feature>
<dbReference type="Pfam" id="PF00773">
    <property type="entry name" value="RNB"/>
    <property type="match status" value="1"/>
</dbReference>
<proteinExistence type="inferred from homology"/>
<name>A0A0G4HCJ6_9ALVE</name>
<feature type="region of interest" description="Disordered" evidence="2">
    <location>
        <begin position="1406"/>
        <end position="1432"/>
    </location>
</feature>
<dbReference type="InterPro" id="IPR012340">
    <property type="entry name" value="NA-bd_OB-fold"/>
</dbReference>
<dbReference type="GO" id="GO:0006402">
    <property type="term" value="P:mRNA catabolic process"/>
    <property type="evidence" value="ECO:0007669"/>
    <property type="project" value="TreeGrafter"/>
</dbReference>
<reference evidence="4" key="1">
    <citation type="submission" date="2014-11" db="EMBL/GenBank/DDBJ databases">
        <authorList>
            <person name="Otto D Thomas"/>
            <person name="Naeem Raeece"/>
        </authorList>
    </citation>
    <scope>NUCLEOTIDE SEQUENCE</scope>
</reference>
<dbReference type="PANTHER" id="PTHR23355:SF9">
    <property type="entry name" value="DIS3-LIKE EXONUCLEASE 2"/>
    <property type="match status" value="1"/>
</dbReference>
<feature type="compositionally biased region" description="Basic residues" evidence="2">
    <location>
        <begin position="2429"/>
        <end position="2445"/>
    </location>
</feature>
<dbReference type="PANTHER" id="PTHR23355">
    <property type="entry name" value="RIBONUCLEASE"/>
    <property type="match status" value="1"/>
</dbReference>
<gene>
    <name evidence="4" type="ORF">Cvel_6295</name>
</gene>
<dbReference type="PROSITE" id="PS01175">
    <property type="entry name" value="RIBONUCLEASE_II"/>
    <property type="match status" value="1"/>
</dbReference>
<feature type="region of interest" description="Disordered" evidence="2">
    <location>
        <begin position="2405"/>
        <end position="2455"/>
    </location>
</feature>
<evidence type="ECO:0000256" key="1">
    <source>
        <dbReference type="ARBA" id="ARBA00005785"/>
    </source>
</evidence>
<feature type="compositionally biased region" description="Low complexity" evidence="2">
    <location>
        <begin position="2715"/>
        <end position="2724"/>
    </location>
</feature>
<feature type="region of interest" description="Disordered" evidence="2">
    <location>
        <begin position="1"/>
        <end position="33"/>
    </location>
</feature>
<dbReference type="GO" id="GO:0003723">
    <property type="term" value="F:RNA binding"/>
    <property type="evidence" value="ECO:0007669"/>
    <property type="project" value="InterPro"/>
</dbReference>
<feature type="region of interest" description="Disordered" evidence="2">
    <location>
        <begin position="2563"/>
        <end position="2600"/>
    </location>
</feature>
<dbReference type="InterPro" id="IPR022966">
    <property type="entry name" value="RNase_II/R_CS"/>
</dbReference>
<dbReference type="InterPro" id="IPR050180">
    <property type="entry name" value="RNR_Ribonuclease"/>
</dbReference>
<dbReference type="Gene3D" id="2.40.50.690">
    <property type="match status" value="1"/>
</dbReference>
<feature type="region of interest" description="Disordered" evidence="2">
    <location>
        <begin position="2331"/>
        <end position="2372"/>
    </location>
</feature>
<accession>A0A0G4HCJ6</accession>
<feature type="region of interest" description="Disordered" evidence="2">
    <location>
        <begin position="1009"/>
        <end position="1053"/>
    </location>
</feature>
<comment type="similarity">
    <text evidence="1">Belongs to the RNR ribonuclease family.</text>
</comment>
<dbReference type="VEuPathDB" id="CryptoDB:Cvel_6295"/>